<protein>
    <submittedName>
        <fullName evidence="4">DUF3347 domain-containing protein</fullName>
    </submittedName>
</protein>
<evidence type="ECO:0000256" key="1">
    <source>
        <dbReference type="SAM" id="MobiDB-lite"/>
    </source>
</evidence>
<gene>
    <name evidence="4" type="ORF">O3P16_17810</name>
</gene>
<comment type="caution">
    <text evidence="4">The sequence shown here is derived from an EMBL/GenBank/DDBJ whole genome shotgun (WGS) entry which is preliminary data.</text>
</comment>
<feature type="domain" description="DUF3347" evidence="3">
    <location>
        <begin position="73"/>
        <end position="165"/>
    </location>
</feature>
<feature type="chain" id="PRO_5046075605" evidence="2">
    <location>
        <begin position="25"/>
        <end position="209"/>
    </location>
</feature>
<name>A0ABT4UP87_9BACT</name>
<feature type="signal peptide" evidence="2">
    <location>
        <begin position="1"/>
        <end position="24"/>
    </location>
</feature>
<keyword evidence="5" id="KW-1185">Reference proteome</keyword>
<evidence type="ECO:0000259" key="3">
    <source>
        <dbReference type="Pfam" id="PF11827"/>
    </source>
</evidence>
<accession>A0ABT4UP87</accession>
<dbReference type="RefSeq" id="WP_407033002.1">
    <property type="nucleotide sequence ID" value="NZ_JAQGEF010000038.1"/>
</dbReference>
<organism evidence="4 5">
    <name type="scientific">Polluticaenibacter yanchengensis</name>
    <dbReference type="NCBI Taxonomy" id="3014562"/>
    <lineage>
        <taxon>Bacteria</taxon>
        <taxon>Pseudomonadati</taxon>
        <taxon>Bacteroidota</taxon>
        <taxon>Chitinophagia</taxon>
        <taxon>Chitinophagales</taxon>
        <taxon>Chitinophagaceae</taxon>
        <taxon>Polluticaenibacter</taxon>
    </lineage>
</organism>
<sequence>MKHIISSVMVLLMVGITIISCNQASNKNSGQPVNDTLPASGAHESHSGKDISTIPVDTSVVSGQIANFSIEPIIKDYLDLKNALAADNTKSAASTGKQLLGTLKKMELKTMVASKQKEYMEITDNAKENAEHIGDNEGKIAHQREHLASLSKDIADLIDLFGSTQKLFLDYCPDYNSGQGAVWISETKEIKNPYYGSEMVSCGIVKKEY</sequence>
<evidence type="ECO:0000313" key="5">
    <source>
        <dbReference type="Proteomes" id="UP001210231"/>
    </source>
</evidence>
<keyword evidence="2" id="KW-0732">Signal</keyword>
<dbReference type="EMBL" id="JAQGEF010000038">
    <property type="protein sequence ID" value="MDA3616672.1"/>
    <property type="molecule type" value="Genomic_DNA"/>
</dbReference>
<feature type="region of interest" description="Disordered" evidence="1">
    <location>
        <begin position="27"/>
        <end position="51"/>
    </location>
</feature>
<dbReference type="InterPro" id="IPR021782">
    <property type="entry name" value="DUF3347"/>
</dbReference>
<evidence type="ECO:0000313" key="4">
    <source>
        <dbReference type="EMBL" id="MDA3616672.1"/>
    </source>
</evidence>
<dbReference type="Pfam" id="PF11827">
    <property type="entry name" value="DUF3347"/>
    <property type="match status" value="1"/>
</dbReference>
<dbReference type="PROSITE" id="PS51257">
    <property type="entry name" value="PROKAR_LIPOPROTEIN"/>
    <property type="match status" value="1"/>
</dbReference>
<dbReference type="Proteomes" id="UP001210231">
    <property type="component" value="Unassembled WGS sequence"/>
</dbReference>
<proteinExistence type="predicted"/>
<evidence type="ECO:0000256" key="2">
    <source>
        <dbReference type="SAM" id="SignalP"/>
    </source>
</evidence>
<reference evidence="4 5" key="1">
    <citation type="submission" date="2022-12" db="EMBL/GenBank/DDBJ databases">
        <title>Chitinophagaceae gen. sp. nov., a new member of the family Chitinophagaceae, isolated from soil in a chemical factory.</title>
        <authorList>
            <person name="Ke Z."/>
        </authorList>
    </citation>
    <scope>NUCLEOTIDE SEQUENCE [LARGE SCALE GENOMIC DNA]</scope>
    <source>
        <strain evidence="4 5">LY-5</strain>
    </source>
</reference>